<organism evidence="1 2">
    <name type="scientific">Paraburkholderia phymatum</name>
    <dbReference type="NCBI Taxonomy" id="148447"/>
    <lineage>
        <taxon>Bacteria</taxon>
        <taxon>Pseudomonadati</taxon>
        <taxon>Pseudomonadota</taxon>
        <taxon>Betaproteobacteria</taxon>
        <taxon>Burkholderiales</taxon>
        <taxon>Burkholderiaceae</taxon>
        <taxon>Paraburkholderia</taxon>
    </lineage>
</organism>
<keyword evidence="2" id="KW-1185">Reference proteome</keyword>
<name>A0ACC6U2B8_9BURK</name>
<dbReference type="Proteomes" id="UP001558850">
    <property type="component" value="Unassembled WGS sequence"/>
</dbReference>
<dbReference type="EMBL" id="JBFRCH010000009">
    <property type="protein sequence ID" value="MEX3933773.1"/>
    <property type="molecule type" value="Genomic_DNA"/>
</dbReference>
<evidence type="ECO:0000313" key="1">
    <source>
        <dbReference type="EMBL" id="MEX3933773.1"/>
    </source>
</evidence>
<comment type="caution">
    <text evidence="1">The sequence shown here is derived from an EMBL/GenBank/DDBJ whole genome shotgun (WGS) entry which is preliminary data.</text>
</comment>
<protein>
    <submittedName>
        <fullName evidence="1">Bug family tripartite tricarboxylate transporter substrate binding protein</fullName>
    </submittedName>
</protein>
<evidence type="ECO:0000313" key="2">
    <source>
        <dbReference type="Proteomes" id="UP001558850"/>
    </source>
</evidence>
<gene>
    <name evidence="1" type="ORF">AB4Y32_18530</name>
</gene>
<sequence>MKMNRRQFAAAVALCGLAMTAPKFAQANDDRWPSQPIQVMVPFPAGGTTDILGRAVAQQLTQRLGAQAIVNNVPGATGIIGMGQVARAKPDGYNLLIASIGTVVTNQFTYPNLPYDPKNLIPVIKLADIPNVVMVRPDLPVNTVQDLAELLRKNPGKMKFGSPGLGASGHISGELFVQQAHAKAIHVPYRGAAPMLVDLMGGRVDFVIDQISGGIEFIKSGKLKALAVTSRNRSPLLPNLPTMMESGFPNYEMAPWYCVYTTKGTPRPVVEKVNETLNAMLHDPDVIAKLSALGVAPAGGTPEDLGQQADRDYAVIERLSKTINLRATN</sequence>
<proteinExistence type="predicted"/>
<accession>A0ACC6U2B8</accession>
<reference evidence="1" key="1">
    <citation type="submission" date="2024-07" db="EMBL/GenBank/DDBJ databases">
        <title>A survey of Mimosa microsymbionts across Brazilian biomes reveals a high diversity of Paraburkholderia nodulating endemic species, but also that Cupriavidus is common as a symbiont of widespread species.</title>
        <authorList>
            <person name="Rouws L."/>
            <person name="Barauna A."/>
            <person name="Beukes C."/>
            <person name="Rouws J.R.C."/>
            <person name="De Faria S.M."/>
            <person name="Gross E."/>
            <person name="Bueno Dos Reis Junior F."/>
            <person name="Simon M.F."/>
            <person name="Maluk M."/>
            <person name="Odee D.W."/>
            <person name="Kenicer G."/>
            <person name="Young J.P.W."/>
            <person name="Reis V.M."/>
            <person name="Zilli J."/>
            <person name="James E.K."/>
        </authorList>
    </citation>
    <scope>NUCLEOTIDE SEQUENCE</scope>
    <source>
        <strain evidence="1">EG181B</strain>
    </source>
</reference>